<protein>
    <submittedName>
        <fullName evidence="2">Uncharacterized protein</fullName>
    </submittedName>
</protein>
<dbReference type="Proteomes" id="UP000031587">
    <property type="component" value="Unassembled WGS sequence"/>
</dbReference>
<feature type="region of interest" description="Disordered" evidence="1">
    <location>
        <begin position="112"/>
        <end position="151"/>
    </location>
</feature>
<dbReference type="EMBL" id="JTGH01000010">
    <property type="protein sequence ID" value="KIF60302.1"/>
    <property type="molecule type" value="Genomic_DNA"/>
</dbReference>
<evidence type="ECO:0000313" key="3">
    <source>
        <dbReference type="Proteomes" id="UP000031587"/>
    </source>
</evidence>
<dbReference type="RefSeq" id="WP_039768400.1">
    <property type="nucleotide sequence ID" value="NZ_JTGH01000010.1"/>
</dbReference>
<comment type="caution">
    <text evidence="2">The sequence shown here is derived from an EMBL/GenBank/DDBJ whole genome shotgun (WGS) entry which is preliminary data.</text>
</comment>
<dbReference type="AlphaFoldDB" id="A0AAE2A8C0"/>
<name>A0AAE2A8C0_PSEFL</name>
<reference evidence="2 3" key="1">
    <citation type="submission" date="2014-11" db="EMBL/GenBank/DDBJ databases">
        <title>Draft genome sequence of Pseudomonas fluorescens strains SF4c SF39a.</title>
        <authorList>
            <person name="Underwood G.E."/>
            <person name="Ly L.K."/>
            <person name="Bitzer A.S."/>
            <person name="Godino A."/>
            <person name="Bucci V."/>
            <person name="Fischer S."/>
            <person name="Silby M.W."/>
        </authorList>
    </citation>
    <scope>NUCLEOTIDE SEQUENCE [LARGE SCALE GENOMIC DNA]</scope>
    <source>
        <strain evidence="2 3">SF4c</strain>
    </source>
</reference>
<gene>
    <name evidence="2" type="ORF">QS95_12365</name>
</gene>
<evidence type="ECO:0000313" key="2">
    <source>
        <dbReference type="EMBL" id="KIF60302.1"/>
    </source>
</evidence>
<accession>A0AAE2A8C0</accession>
<organism evidence="2 3">
    <name type="scientific">Pseudomonas fluorescens</name>
    <dbReference type="NCBI Taxonomy" id="294"/>
    <lineage>
        <taxon>Bacteria</taxon>
        <taxon>Pseudomonadati</taxon>
        <taxon>Pseudomonadota</taxon>
        <taxon>Gammaproteobacteria</taxon>
        <taxon>Pseudomonadales</taxon>
        <taxon>Pseudomonadaceae</taxon>
        <taxon>Pseudomonas</taxon>
    </lineage>
</organism>
<evidence type="ECO:0000256" key="1">
    <source>
        <dbReference type="SAM" id="MobiDB-lite"/>
    </source>
</evidence>
<proteinExistence type="predicted"/>
<sequence length="244" mass="26671">MTYVGAFVRYGEDPELCLVIGKESVGARVRILKWSNGVVRTAKEDNVSVIPALKGVERLRTLIVAATPNGNHDVLDGKEDLVAAAYAYIACHESGTYTGELARRSIRGNDRLSSTVTLPPIKGRHQKRQLPQSQSTGSPHTQPSSPSKILPHEEDFIREGVITEMVATNLALTKTGHIDVLGTKVDLCRLIQIYCATAGVSAPTKSMMLRRIRDITSFLSNENPGQTVFTTPRGLMFDIKAMEP</sequence>
<feature type="compositionally biased region" description="Polar residues" evidence="1">
    <location>
        <begin position="129"/>
        <end position="147"/>
    </location>
</feature>